<sequence length="62" mass="6654">MYIKCISTPTPTKHSRETREAALTISGSRDKTPTPRTVSLASLVKSVKSATVKTVGLPINRA</sequence>
<name>A0A833SFM1_9HYME</name>
<organism evidence="2 3">
    <name type="scientific">Frieseomelitta varia</name>
    <dbReference type="NCBI Taxonomy" id="561572"/>
    <lineage>
        <taxon>Eukaryota</taxon>
        <taxon>Metazoa</taxon>
        <taxon>Ecdysozoa</taxon>
        <taxon>Arthropoda</taxon>
        <taxon>Hexapoda</taxon>
        <taxon>Insecta</taxon>
        <taxon>Pterygota</taxon>
        <taxon>Neoptera</taxon>
        <taxon>Endopterygota</taxon>
        <taxon>Hymenoptera</taxon>
        <taxon>Apocrita</taxon>
        <taxon>Aculeata</taxon>
        <taxon>Apoidea</taxon>
        <taxon>Anthophila</taxon>
        <taxon>Apidae</taxon>
        <taxon>Frieseomelitta</taxon>
    </lineage>
</organism>
<gene>
    <name evidence="2" type="ORF">E2986_10717</name>
</gene>
<evidence type="ECO:0000256" key="1">
    <source>
        <dbReference type="SAM" id="MobiDB-lite"/>
    </source>
</evidence>
<accession>A0A833SFM1</accession>
<keyword evidence="3" id="KW-1185">Reference proteome</keyword>
<evidence type="ECO:0000313" key="3">
    <source>
        <dbReference type="Proteomes" id="UP000655588"/>
    </source>
</evidence>
<proteinExistence type="predicted"/>
<reference evidence="2" key="1">
    <citation type="submission" date="2019-11" db="EMBL/GenBank/DDBJ databases">
        <title>The nuclear and mitochondrial genomes of Frieseomelitta varia - a highly eusocial stingless bee (Meliponini) with a permanently sterile worker caste.</title>
        <authorList>
            <person name="Freitas F.C.P."/>
            <person name="Lourenco A.P."/>
            <person name="Nunes F.M.F."/>
            <person name="Paschoal A.R."/>
            <person name="Abreu F.C.P."/>
            <person name="Barbin F.O."/>
            <person name="Bataglia L."/>
            <person name="Cardoso-Junior C.A.M."/>
            <person name="Cervoni M.S."/>
            <person name="Silva S.R."/>
            <person name="Dalarmi F."/>
            <person name="Del Lama M.A."/>
            <person name="Depintor T.S."/>
            <person name="Ferreira K.M."/>
            <person name="Goria P.S."/>
            <person name="Jaskot M.C."/>
            <person name="Lago D.C."/>
            <person name="Luna-Lucena D."/>
            <person name="Moda L.M."/>
            <person name="Nascimento L."/>
            <person name="Pedrino M."/>
            <person name="Rabico F.O."/>
            <person name="Sanches F.C."/>
            <person name="Santos D.E."/>
            <person name="Santos C.G."/>
            <person name="Vieira J."/>
            <person name="Lopes T.F."/>
            <person name="Barchuk A.R."/>
            <person name="Hartfelder K."/>
            <person name="Simoes Z.L.P."/>
            <person name="Bitondi M.M.G."/>
            <person name="Pinheiro D.G."/>
        </authorList>
    </citation>
    <scope>NUCLEOTIDE SEQUENCE</scope>
    <source>
        <strain evidence="2">USP_RPSP 00005682</strain>
        <tissue evidence="2">Whole individual</tissue>
    </source>
</reference>
<dbReference type="Proteomes" id="UP000655588">
    <property type="component" value="Unassembled WGS sequence"/>
</dbReference>
<comment type="caution">
    <text evidence="2">The sequence shown here is derived from an EMBL/GenBank/DDBJ whole genome shotgun (WGS) entry which is preliminary data.</text>
</comment>
<protein>
    <submittedName>
        <fullName evidence="2">Uncharacterized protein</fullName>
    </submittedName>
</protein>
<dbReference type="EMBL" id="WNWW01000352">
    <property type="protein sequence ID" value="KAF3425883.1"/>
    <property type="molecule type" value="Genomic_DNA"/>
</dbReference>
<evidence type="ECO:0000313" key="2">
    <source>
        <dbReference type="EMBL" id="KAF3425883.1"/>
    </source>
</evidence>
<dbReference type="AlphaFoldDB" id="A0A833SFM1"/>
<feature type="region of interest" description="Disordered" evidence="1">
    <location>
        <begin position="1"/>
        <end position="35"/>
    </location>
</feature>